<gene>
    <name evidence="1" type="ORF">FTUN_1274</name>
</gene>
<dbReference type="KEGG" id="ftj:FTUN_1274"/>
<keyword evidence="2" id="KW-1185">Reference proteome</keyword>
<evidence type="ECO:0000313" key="1">
    <source>
        <dbReference type="EMBL" id="QJW93763.1"/>
    </source>
</evidence>
<name>A0A6M5YKF5_9BACT</name>
<dbReference type="AlphaFoldDB" id="A0A6M5YKF5"/>
<reference evidence="2" key="1">
    <citation type="submission" date="2020-05" db="EMBL/GenBank/DDBJ databases">
        <title>Frigoriglobus tundricola gen. nov., sp. nov., a psychrotolerant cellulolytic planctomycete of the family Gemmataceae with two divergent copies of 16S rRNA gene.</title>
        <authorList>
            <person name="Kulichevskaya I.S."/>
            <person name="Ivanova A.A."/>
            <person name="Naumoff D.G."/>
            <person name="Beletsky A.V."/>
            <person name="Rijpstra W.I.C."/>
            <person name="Sinninghe Damste J.S."/>
            <person name="Mardanov A.V."/>
            <person name="Ravin N.V."/>
            <person name="Dedysh S.N."/>
        </authorList>
    </citation>
    <scope>NUCLEOTIDE SEQUENCE [LARGE SCALE GENOMIC DNA]</scope>
    <source>
        <strain evidence="2">PL17</strain>
    </source>
</reference>
<dbReference type="InterPro" id="IPR035944">
    <property type="entry name" value="YfbM-like_sf"/>
</dbReference>
<protein>
    <recommendedName>
        <fullName evidence="3">DUF1877 family protein</fullName>
    </recommendedName>
</protein>
<dbReference type="Gene3D" id="3.40.1760.10">
    <property type="entry name" value="YfbM-like super family"/>
    <property type="match status" value="1"/>
</dbReference>
<proteinExistence type="predicted"/>
<organism evidence="1 2">
    <name type="scientific">Frigoriglobus tundricola</name>
    <dbReference type="NCBI Taxonomy" id="2774151"/>
    <lineage>
        <taxon>Bacteria</taxon>
        <taxon>Pseudomonadati</taxon>
        <taxon>Planctomycetota</taxon>
        <taxon>Planctomycetia</taxon>
        <taxon>Gemmatales</taxon>
        <taxon>Gemmataceae</taxon>
        <taxon>Frigoriglobus</taxon>
    </lineage>
</organism>
<evidence type="ECO:0000313" key="2">
    <source>
        <dbReference type="Proteomes" id="UP000503447"/>
    </source>
</evidence>
<dbReference type="RefSeq" id="WP_171469899.1">
    <property type="nucleotide sequence ID" value="NZ_CP053452.2"/>
</dbReference>
<accession>A0A6M5YKF5</accession>
<evidence type="ECO:0008006" key="3">
    <source>
        <dbReference type="Google" id="ProtNLM"/>
    </source>
</evidence>
<dbReference type="EMBL" id="CP053452">
    <property type="protein sequence ID" value="QJW93763.1"/>
    <property type="molecule type" value="Genomic_DNA"/>
</dbReference>
<dbReference type="Proteomes" id="UP000503447">
    <property type="component" value="Chromosome"/>
</dbReference>
<sequence>MSQWASMTVLPAEDFARLQADRDAPVSGDRERFDLHPLWYNFHELYRDEPGPLRFIVQGDVAERPIEWCLGVLPDQPEDEGDGTYYALVSPPTVAAIVAAIRAFPPGEVIGRLRKSRPGWVQYKKGRDDFSTAFEGIARAYAVAAAQRAGLTILVC</sequence>